<reference evidence="14" key="2">
    <citation type="submission" date="2025-08" db="UniProtKB">
        <authorList>
            <consortium name="Ensembl"/>
        </authorList>
    </citation>
    <scope>IDENTIFICATION</scope>
    <source>
        <strain evidence="14">Isolate ISIS603380</strain>
    </source>
</reference>
<comment type="similarity">
    <text evidence="2">Belongs to the interleukin-1 receptor family.</text>
</comment>
<dbReference type="InterPro" id="IPR036179">
    <property type="entry name" value="Ig-like_dom_sf"/>
</dbReference>
<keyword evidence="7 12" id="KW-0472">Membrane</keyword>
<evidence type="ECO:0000313" key="15">
    <source>
        <dbReference type="Proteomes" id="UP000007646"/>
    </source>
</evidence>
<evidence type="ECO:0000256" key="5">
    <source>
        <dbReference type="ARBA" id="ARBA00022737"/>
    </source>
</evidence>
<evidence type="ECO:0000256" key="10">
    <source>
        <dbReference type="ARBA" id="ARBA00023180"/>
    </source>
</evidence>
<evidence type="ECO:0000256" key="7">
    <source>
        <dbReference type="ARBA" id="ARBA00023136"/>
    </source>
</evidence>
<dbReference type="GO" id="GO:0016020">
    <property type="term" value="C:membrane"/>
    <property type="evidence" value="ECO:0007669"/>
    <property type="project" value="UniProtKB-SubCell"/>
</dbReference>
<dbReference type="GeneTree" id="ENSGT01090000259985"/>
<proteinExistence type="inferred from homology"/>
<keyword evidence="8" id="KW-1015">Disulfide bond</keyword>
<organism evidence="14 15">
    <name type="scientific">Loxodonta africana</name>
    <name type="common">African elephant</name>
    <dbReference type="NCBI Taxonomy" id="9785"/>
    <lineage>
        <taxon>Eukaryota</taxon>
        <taxon>Metazoa</taxon>
        <taxon>Chordata</taxon>
        <taxon>Craniata</taxon>
        <taxon>Vertebrata</taxon>
        <taxon>Euteleostomi</taxon>
        <taxon>Mammalia</taxon>
        <taxon>Eutheria</taxon>
        <taxon>Afrotheria</taxon>
        <taxon>Proboscidea</taxon>
        <taxon>Elephantidae</taxon>
        <taxon>Loxodonta</taxon>
    </lineage>
</organism>
<name>G3TNV6_LOXAF</name>
<dbReference type="InterPro" id="IPR013783">
    <property type="entry name" value="Ig-like_fold"/>
</dbReference>
<comment type="subcellular location">
    <subcellularLocation>
        <location evidence="1">Membrane</location>
        <topology evidence="1">Single-pass type I membrane protein</topology>
    </subcellularLocation>
</comment>
<evidence type="ECO:0000256" key="2">
    <source>
        <dbReference type="ARBA" id="ARBA00009752"/>
    </source>
</evidence>
<keyword evidence="10" id="KW-0325">Glycoprotein</keyword>
<dbReference type="GO" id="GO:0019966">
    <property type="term" value="F:interleukin-1 binding"/>
    <property type="evidence" value="ECO:0007669"/>
    <property type="project" value="TreeGrafter"/>
</dbReference>
<reference evidence="14 15" key="1">
    <citation type="submission" date="2009-06" db="EMBL/GenBank/DDBJ databases">
        <title>The Genome Sequence of Loxodonta africana (African elephant).</title>
        <authorList>
            <person name="Di Palma F."/>
            <person name="Heiman D."/>
            <person name="Young S."/>
            <person name="Johnson J."/>
            <person name="Lander E.S."/>
            <person name="Lindblad-Toh K."/>
        </authorList>
    </citation>
    <scope>NUCLEOTIDE SEQUENCE [LARGE SCALE GENOMIC DNA]</scope>
    <source>
        <strain evidence="14 15">Isolate ISIS603380</strain>
    </source>
</reference>
<feature type="transmembrane region" description="Helical" evidence="12">
    <location>
        <begin position="309"/>
        <end position="330"/>
    </location>
</feature>
<dbReference type="InterPro" id="IPR004074">
    <property type="entry name" value="IL-1_rcpt_I/II-typ"/>
</dbReference>
<dbReference type="PRINTS" id="PR01536">
    <property type="entry name" value="INTRLKN1R12F"/>
</dbReference>
<dbReference type="Ensembl" id="ENSLAFT00000022035.2">
    <property type="protein sequence ID" value="ENSLAFP00000016987.2"/>
    <property type="gene ID" value="ENSLAFG00000021985.2"/>
</dbReference>
<dbReference type="PANTHER" id="PTHR11890:SF3">
    <property type="entry name" value="INTERLEUKIN-1 RECEPTOR TYPE 2"/>
    <property type="match status" value="1"/>
</dbReference>
<evidence type="ECO:0000256" key="8">
    <source>
        <dbReference type="ARBA" id="ARBA00023157"/>
    </source>
</evidence>
<dbReference type="GO" id="GO:0004910">
    <property type="term" value="F:interleukin-1, type II, blocking receptor activity"/>
    <property type="evidence" value="ECO:0007669"/>
    <property type="project" value="InterPro"/>
</dbReference>
<dbReference type="InterPro" id="IPR004077">
    <property type="entry name" value="IL-1_rcpt_II-typ"/>
</dbReference>
<keyword evidence="11" id="KW-0393">Immunoglobulin domain</keyword>
<evidence type="ECO:0000256" key="1">
    <source>
        <dbReference type="ARBA" id="ARBA00004479"/>
    </source>
</evidence>
<evidence type="ECO:0000259" key="13">
    <source>
        <dbReference type="PROSITE" id="PS50835"/>
    </source>
</evidence>
<dbReference type="InterPro" id="IPR015621">
    <property type="entry name" value="IL-1_rcpt_fam"/>
</dbReference>
<dbReference type="InterPro" id="IPR007110">
    <property type="entry name" value="Ig-like_dom"/>
</dbReference>
<dbReference type="Proteomes" id="UP000007646">
    <property type="component" value="Unassembled WGS sequence"/>
</dbReference>
<dbReference type="SUPFAM" id="SSF48726">
    <property type="entry name" value="Immunoglobulin"/>
    <property type="match status" value="1"/>
</dbReference>
<protein>
    <recommendedName>
        <fullName evidence="13">Ig-like domain-containing protein</fullName>
    </recommendedName>
</protein>
<dbReference type="InParanoid" id="G3TNV6"/>
<dbReference type="eggNOG" id="ENOG502QVTS">
    <property type="taxonomic scope" value="Eukaryota"/>
</dbReference>
<dbReference type="AlphaFoldDB" id="G3TNV6"/>
<keyword evidence="3 12" id="KW-0812">Transmembrane</keyword>
<reference evidence="14" key="3">
    <citation type="submission" date="2025-09" db="UniProtKB">
        <authorList>
            <consortium name="Ensembl"/>
        </authorList>
    </citation>
    <scope>IDENTIFICATION</scope>
    <source>
        <strain evidence="14">Isolate ISIS603380</strain>
    </source>
</reference>
<keyword evidence="5" id="KW-0677">Repeat</keyword>
<evidence type="ECO:0000256" key="4">
    <source>
        <dbReference type="ARBA" id="ARBA00022729"/>
    </source>
</evidence>
<evidence type="ECO:0000256" key="11">
    <source>
        <dbReference type="ARBA" id="ARBA00023319"/>
    </source>
</evidence>
<sequence length="354" mass="40323">NCQFRGKHFKKYFRLEGQPMVLRCPQARSWLQTSASPQLNMTWHKNDSGRKVSGEETRMVQDWALRVFPTLQRDSVTNVCTVRNDLDVIQTVRLQIVSSSLSLKYLPPQLLGRVDLISCEPWNNFFMSHVTNKRFQLCLGSVLLSQDNEKLLSLKVTTYLLINNMSADTGSYRCWTFSHKGTRYNITRSIQQQKKKGVEPILVIVFPPDHISLAGGSRLTMACKVLLSQKTSSPMVWCKANDTSIESAYPGGQIPVTLQMEYSKTNESAIGFSDPFRREDLNTDFTCAVDNTFTYETLHITNKEETSTFSWEIAPAPLLLVFLVLGGICVQRWCKHRPGKGYSLTTMKTSYEDF</sequence>
<keyword evidence="15" id="KW-1185">Reference proteome</keyword>
<feature type="domain" description="Ig-like" evidence="13">
    <location>
        <begin position="16"/>
        <end position="102"/>
    </location>
</feature>
<dbReference type="PROSITE" id="PS50835">
    <property type="entry name" value="IG_LIKE"/>
    <property type="match status" value="2"/>
</dbReference>
<evidence type="ECO:0000256" key="9">
    <source>
        <dbReference type="ARBA" id="ARBA00023170"/>
    </source>
</evidence>
<evidence type="ECO:0000256" key="3">
    <source>
        <dbReference type="ARBA" id="ARBA00022692"/>
    </source>
</evidence>
<dbReference type="Gene3D" id="2.60.40.10">
    <property type="entry name" value="Immunoglobulins"/>
    <property type="match status" value="2"/>
</dbReference>
<dbReference type="HOGENOM" id="CLU_051287_0_0_1"/>
<feature type="domain" description="Ig-like" evidence="13">
    <location>
        <begin position="200"/>
        <end position="310"/>
    </location>
</feature>
<evidence type="ECO:0000313" key="14">
    <source>
        <dbReference type="Ensembl" id="ENSLAFP00000016987.2"/>
    </source>
</evidence>
<evidence type="ECO:0000256" key="6">
    <source>
        <dbReference type="ARBA" id="ARBA00022989"/>
    </source>
</evidence>
<dbReference type="STRING" id="9785.ENSLAFP00000016987"/>
<evidence type="ECO:0000256" key="12">
    <source>
        <dbReference type="SAM" id="Phobius"/>
    </source>
</evidence>
<keyword evidence="6 12" id="KW-1133">Transmembrane helix</keyword>
<dbReference type="PRINTS" id="PR01539">
    <property type="entry name" value="INTRLEUKN1R2"/>
</dbReference>
<keyword evidence="4" id="KW-0732">Signal</keyword>
<accession>G3TNV6</accession>
<dbReference type="PANTHER" id="PTHR11890">
    <property type="entry name" value="INTERLEUKIN-1 RECEPTOR FAMILY MEMBER"/>
    <property type="match status" value="1"/>
</dbReference>
<keyword evidence="9" id="KW-0675">Receptor</keyword>